<dbReference type="Gene3D" id="2.150.10.10">
    <property type="entry name" value="Serralysin-like metalloprotease, C-terminal"/>
    <property type="match status" value="1"/>
</dbReference>
<name>A0A966L4S7_MICAE</name>
<feature type="domain" description="Cadherin" evidence="5">
    <location>
        <begin position="807"/>
        <end position="910"/>
    </location>
</feature>
<dbReference type="PANTHER" id="PTHR24028">
    <property type="entry name" value="CADHERIN-87A"/>
    <property type="match status" value="1"/>
</dbReference>
<dbReference type="PROSITE" id="PS50268">
    <property type="entry name" value="CADHERIN_2"/>
    <property type="match status" value="4"/>
</dbReference>
<dbReference type="InterPro" id="IPR050174">
    <property type="entry name" value="Protocadherin/Cadherin-CA"/>
</dbReference>
<evidence type="ECO:0000313" key="7">
    <source>
        <dbReference type="Proteomes" id="UP000799330"/>
    </source>
</evidence>
<feature type="domain" description="Cadherin" evidence="5">
    <location>
        <begin position="521"/>
        <end position="613"/>
    </location>
</feature>
<sequence>MENLESLASNSSLLPGTAVPLADELNPSGQLAIPFPNPNLALAPVTINITPLISQPYQQAPLTISNSPSNLTTEPPINQIVGTPGRDNLIGTDGRDRITGGQGADNLTGRLGADIFVYESLRDAGDTIKDFSIGEDKIDLTVVLESVGYNKFDPLGDGYVYLSPYSGGTIVLLDSDGKGNLTARPYIYVQPVTPAQLTAFDFLPNPGKAPEITANLVNDTGISNSDRLTYDPTIQGQISYSSPLTSVKAQLNSSAVEILSLIQADGKFLLTTAQLTEINAGTLPDGNYSLKLTAQDNKGNISAIYSYDFSLDRLAPNLSLNLATNFDSEPVGDLKTTFETVILVGTTEANLTVRLGGLEATANGLGEFSFSNQLLNLGNNNLSVSATDLAGNVGTFSQNIERLPVVVNQAPTGLILSKDTIAENSGNNFLIGTLSTLDPDVGDSHNYSLVTGQGDTDNSAFTIVGNELRVKNSADFETKSSYSIRLRTTDVGGLSYEQTFTVKISNVNESPTSLVLSNNILPENSGNNSLIGTLSTIDPDVGDTHNYSLVTGQGDTDNSAFTLVGNELRIKNSPDFETKSSYSIRVRTTDVGGLSYEQTFTVKISNINEAPILNPIGNKTIKTGNTLSFIVTATDEDIPQNTLTFQLDNNAPLGATINPTTGQFIWTPTTVGTFSVTIRIQDNGTPVLEDFETISIQVNAVNLRPTDLSLNPATIAENVAVNTVVGQLNTIDPDFGDTFTYQLVSGGGDTNNNLFQIIDDKLAVKFSPDFETKNQYSIRFRTTDNGGLSLEKALTISILDVNEAPTDITLSPATVAENSLQNTPIGILNTVDTDFPANSFSYSLVNDAGGRFAILPNTNQLIVAQESLLDFETTTSHIIRVKTTDISDPNLSYEKDLNITVTNINEAPFFTSKFVNNAEVGTVYRYNITTDDSESDRRTLTATNLPNWLTLVDNGNGTASLSGTPTVNDLGITQFDLIVQDAGGLTATQTILITTSATLREGNNFSPQLTKPLTIPTQNSVLSFNIEELYFDTTDLDSINDAFEVALLDNKGNSLVYTIASGKDAFFNQTEGEPNALAAGVSIAGTTLRLNLSGIATGTPANLVFRLINNDQDTTSYVRINQLEIVPDGGTPILGVTPTVTASRTNNQIDFTRLSDVSSSTQADYGQTAFNQATRILSAELAIKNIGTYWLESPLIVAVKNLSNPNVQVFNADGTTPEGLSYFDLSNLVNNGKLEPGQITETKTITFKNPDGTQFTYELVILSELNANPVIQTQPVLEIIGGQKYIYDLDATDADLDTLTYSLLVAPNGMIINPNTGLIEWNTTPSNLGNQTVTIQVSDGRGGTAQQNYTLSVIETPPNRPPIFTSNPVVDAYIKKLYQYDANASDPDRDPLTYSLIIGPNGITINPDTGLVQWTPPPALILGDTVLGRITIPGERDEFTFGGVAGQRIYIDPLQYSSSYNNWSFDVYSPSGVQIVNDDLDGGILFNLTEDGNYRIVVNMSDDLTGSYGFSIIDTALAPVANFDTVITSNLAPGSEDDVYTFRVAEGRKLYFDALSKDGTLGWVLYGQNNQAIASNNDFNDNDFNDFEFDLSVSGDYTLVVYGRDSFTKTVNYSFKIITPDLITQAMVLNTNVSGSLSEKGEYDTYTFTGTAGQQLFYDALGGDYLKFRFFDPTGREIFNVDSRYDRAPHDGLTLALNGTYRVVIDGER</sequence>
<feature type="non-terminal residue" evidence="6">
    <location>
        <position position="1709"/>
    </location>
</feature>
<dbReference type="Gene3D" id="2.60.40.10">
    <property type="entry name" value="Immunoglobulins"/>
    <property type="match status" value="5"/>
</dbReference>
<evidence type="ECO:0000259" key="5">
    <source>
        <dbReference type="PROSITE" id="PS50268"/>
    </source>
</evidence>
<dbReference type="SMART" id="SM00112">
    <property type="entry name" value="CA"/>
    <property type="match status" value="5"/>
</dbReference>
<evidence type="ECO:0000256" key="2">
    <source>
        <dbReference type="ARBA" id="ARBA00022692"/>
    </source>
</evidence>
<feature type="domain" description="Cadherin" evidence="5">
    <location>
        <begin position="707"/>
        <end position="814"/>
    </location>
</feature>
<evidence type="ECO:0000256" key="3">
    <source>
        <dbReference type="ARBA" id="ARBA00022989"/>
    </source>
</evidence>
<reference evidence="6" key="1">
    <citation type="journal article" date="2019" name="Mol. Ecol.">
        <title>Genome evolution and host-microbiome shifts correspond with intraspecific niche divergence within harmful algal bloom-forming Microcystis aeruginosa.</title>
        <authorList>
            <person name="Jackrel S.L."/>
            <person name="White J.D."/>
            <person name="Evans J.T."/>
            <person name="Buffin K."/>
            <person name="Hayden K."/>
            <person name="Sarnelle O."/>
            <person name="Denef V.J."/>
        </authorList>
    </citation>
    <scope>NUCLEOTIDE SEQUENCE</scope>
    <source>
        <strain evidence="6">G11-04</strain>
    </source>
</reference>
<dbReference type="EMBL" id="JAADAI010000068">
    <property type="protein sequence ID" value="NCS56722.1"/>
    <property type="molecule type" value="Genomic_DNA"/>
</dbReference>
<evidence type="ECO:0000256" key="4">
    <source>
        <dbReference type="ARBA" id="ARBA00023180"/>
    </source>
</evidence>
<keyword evidence="3" id="KW-0472">Membrane</keyword>
<dbReference type="Gene3D" id="2.60.40.60">
    <property type="entry name" value="Cadherins"/>
    <property type="match status" value="4"/>
</dbReference>
<dbReference type="PANTHER" id="PTHR24028:SF316">
    <property type="entry name" value="NEURAL-CADHERIN-LIKE"/>
    <property type="match status" value="1"/>
</dbReference>
<dbReference type="PRINTS" id="PR00205">
    <property type="entry name" value="CADHERIN"/>
</dbReference>
<dbReference type="Pfam" id="PF05345">
    <property type="entry name" value="He_PIG"/>
    <property type="match status" value="3"/>
</dbReference>
<dbReference type="InterPro" id="IPR002126">
    <property type="entry name" value="Cadherin-like_dom"/>
</dbReference>
<comment type="caution">
    <text evidence="6">The sequence shown here is derived from an EMBL/GenBank/DDBJ whole genome shotgun (WGS) entry which is preliminary data.</text>
</comment>
<dbReference type="InterPro" id="IPR018511">
    <property type="entry name" value="Hemolysin-typ_Ca-bd_CS"/>
</dbReference>
<dbReference type="Proteomes" id="UP000799330">
    <property type="component" value="Unassembled WGS sequence"/>
</dbReference>
<dbReference type="SUPFAM" id="SSF51120">
    <property type="entry name" value="beta-Roll"/>
    <property type="match status" value="1"/>
</dbReference>
<evidence type="ECO:0000313" key="6">
    <source>
        <dbReference type="EMBL" id="NCS56722.1"/>
    </source>
</evidence>
<dbReference type="InterPro" id="IPR013783">
    <property type="entry name" value="Ig-like_fold"/>
</dbReference>
<dbReference type="Pfam" id="PF00353">
    <property type="entry name" value="HemolysinCabind"/>
    <property type="match status" value="1"/>
</dbReference>
<dbReference type="InterPro" id="IPR006644">
    <property type="entry name" value="Cadg"/>
</dbReference>
<dbReference type="Gene3D" id="2.60.120.380">
    <property type="match status" value="3"/>
</dbReference>
<feature type="domain" description="Cadherin" evidence="5">
    <location>
        <begin position="420"/>
        <end position="513"/>
    </location>
</feature>
<dbReference type="GO" id="GO:0005509">
    <property type="term" value="F:calcium ion binding"/>
    <property type="evidence" value="ECO:0007669"/>
    <property type="project" value="InterPro"/>
</dbReference>
<organism evidence="6 7">
    <name type="scientific">Microcystis aeruginosa G11-04</name>
    <dbReference type="NCBI Taxonomy" id="2685956"/>
    <lineage>
        <taxon>Bacteria</taxon>
        <taxon>Bacillati</taxon>
        <taxon>Cyanobacteriota</taxon>
        <taxon>Cyanophyceae</taxon>
        <taxon>Oscillatoriophycideae</taxon>
        <taxon>Chroococcales</taxon>
        <taxon>Microcystaceae</taxon>
        <taxon>Microcystis</taxon>
    </lineage>
</organism>
<keyword evidence="4" id="KW-0325">Glycoprotein</keyword>
<evidence type="ECO:0000256" key="1">
    <source>
        <dbReference type="ARBA" id="ARBA00004167"/>
    </source>
</evidence>
<gene>
    <name evidence="6" type="ORF">GPJ16_07095</name>
</gene>
<proteinExistence type="predicted"/>
<comment type="subcellular location">
    <subcellularLocation>
        <location evidence="1">Membrane</location>
        <topology evidence="1">Single-pass membrane protein</topology>
    </subcellularLocation>
</comment>
<dbReference type="CDD" id="cd11304">
    <property type="entry name" value="Cadherin_repeat"/>
    <property type="match status" value="5"/>
</dbReference>
<dbReference type="GO" id="GO:0005615">
    <property type="term" value="C:extracellular space"/>
    <property type="evidence" value="ECO:0007669"/>
    <property type="project" value="InterPro"/>
</dbReference>
<dbReference type="GO" id="GO:0005886">
    <property type="term" value="C:plasma membrane"/>
    <property type="evidence" value="ECO:0007669"/>
    <property type="project" value="TreeGrafter"/>
</dbReference>
<dbReference type="PROSITE" id="PS00330">
    <property type="entry name" value="HEMOLYSIN_CALCIUM"/>
    <property type="match status" value="1"/>
</dbReference>
<dbReference type="GO" id="GO:0007156">
    <property type="term" value="P:homophilic cell adhesion via plasma membrane adhesion molecules"/>
    <property type="evidence" value="ECO:0007669"/>
    <property type="project" value="InterPro"/>
</dbReference>
<protein>
    <submittedName>
        <fullName evidence="6">Type I secretion C-terminal target domain-containing protein</fullName>
    </submittedName>
</protein>
<dbReference type="SUPFAM" id="SSF49313">
    <property type="entry name" value="Cadherin-like"/>
    <property type="match status" value="8"/>
</dbReference>
<keyword evidence="2" id="KW-0812">Transmembrane</keyword>
<dbReference type="NCBIfam" id="TIGR03661">
    <property type="entry name" value="T1SS_VCA0849"/>
    <property type="match status" value="1"/>
</dbReference>
<dbReference type="Pfam" id="PF00028">
    <property type="entry name" value="Cadherin"/>
    <property type="match status" value="1"/>
</dbReference>
<dbReference type="InterPro" id="IPR015919">
    <property type="entry name" value="Cadherin-like_sf"/>
</dbReference>
<accession>A0A966L4S7</accession>
<dbReference type="SMART" id="SM00736">
    <property type="entry name" value="CADG"/>
    <property type="match status" value="4"/>
</dbReference>
<dbReference type="InterPro" id="IPR011049">
    <property type="entry name" value="Serralysin-like_metalloprot_C"/>
</dbReference>
<dbReference type="InterPro" id="IPR019960">
    <property type="entry name" value="T1SS_VCA0849"/>
</dbReference>
<keyword evidence="3" id="KW-1133">Transmembrane helix</keyword>
<dbReference type="InterPro" id="IPR001343">
    <property type="entry name" value="Hemolysn_Ca-bd"/>
</dbReference>